<comment type="catalytic activity">
    <reaction evidence="10">
        <text>2 pyruvate + H(+) = (2S)-2-acetolactate + CO2</text>
        <dbReference type="Rhea" id="RHEA:25249"/>
        <dbReference type="ChEBI" id="CHEBI:15361"/>
        <dbReference type="ChEBI" id="CHEBI:15378"/>
        <dbReference type="ChEBI" id="CHEBI:16526"/>
        <dbReference type="ChEBI" id="CHEBI:58476"/>
        <dbReference type="EC" id="2.2.1.6"/>
    </reaction>
</comment>
<dbReference type="InterPro" id="IPR012001">
    <property type="entry name" value="Thiamin_PyroP_enz_TPP-bd_dom"/>
</dbReference>
<name>A0A1A2YXE3_9MYCO</name>
<comment type="pathway">
    <text evidence="2">Amino-acid biosynthesis; L-valine biosynthesis; L-valine from pyruvate: step 1/4.</text>
</comment>
<evidence type="ECO:0000256" key="12">
    <source>
        <dbReference type="SAM" id="Phobius"/>
    </source>
</evidence>
<evidence type="ECO:0000256" key="7">
    <source>
        <dbReference type="ARBA" id="ARBA00022827"/>
    </source>
</evidence>
<proteinExistence type="inferred from homology"/>
<dbReference type="PANTHER" id="PTHR18968">
    <property type="entry name" value="THIAMINE PYROPHOSPHATE ENZYMES"/>
    <property type="match status" value="1"/>
</dbReference>
<dbReference type="Gene3D" id="3.40.50.1220">
    <property type="entry name" value="TPP-binding domain"/>
    <property type="match status" value="1"/>
</dbReference>
<dbReference type="GO" id="GO:0000287">
    <property type="term" value="F:magnesium ion binding"/>
    <property type="evidence" value="ECO:0007669"/>
    <property type="project" value="UniProtKB-ARBA"/>
</dbReference>
<dbReference type="Proteomes" id="UP000093592">
    <property type="component" value="Unassembled WGS sequence"/>
</dbReference>
<evidence type="ECO:0000256" key="1">
    <source>
        <dbReference type="ARBA" id="ARBA00004974"/>
    </source>
</evidence>
<reference evidence="16" key="1">
    <citation type="submission" date="2016-06" db="EMBL/GenBank/DDBJ databases">
        <authorList>
            <person name="Sutton G."/>
            <person name="Brinkac L."/>
            <person name="Sanka R."/>
            <person name="Adams M."/>
            <person name="Lau E."/>
            <person name="Sam S."/>
            <person name="Sreng N."/>
            <person name="Him V."/>
            <person name="Kerleguer A."/>
            <person name="Cheng S."/>
        </authorList>
    </citation>
    <scope>NUCLEOTIDE SEQUENCE [LARGE SCALE GENOMIC DNA]</scope>
    <source>
        <strain evidence="16">E861</strain>
    </source>
</reference>
<dbReference type="GO" id="GO:0009099">
    <property type="term" value="P:L-valine biosynthetic process"/>
    <property type="evidence" value="ECO:0007669"/>
    <property type="project" value="UniProtKB-UniPathway"/>
</dbReference>
<keyword evidence="6" id="KW-0285">Flavoprotein</keyword>
<evidence type="ECO:0000256" key="5">
    <source>
        <dbReference type="ARBA" id="ARBA00022605"/>
    </source>
</evidence>
<evidence type="ECO:0000256" key="6">
    <source>
        <dbReference type="ARBA" id="ARBA00022630"/>
    </source>
</evidence>
<dbReference type="SUPFAM" id="SSF52518">
    <property type="entry name" value="Thiamin diphosphate-binding fold (THDP-binding)"/>
    <property type="match status" value="2"/>
</dbReference>
<evidence type="ECO:0000256" key="4">
    <source>
        <dbReference type="ARBA" id="ARBA00013145"/>
    </source>
</evidence>
<feature type="domain" description="Thiamine pyrophosphate enzyme N-terminal TPP-binding" evidence="14">
    <location>
        <begin position="12"/>
        <end position="122"/>
    </location>
</feature>
<dbReference type="UniPathway" id="UPA00047">
    <property type="reaction ID" value="UER00055"/>
</dbReference>
<feature type="transmembrane region" description="Helical" evidence="12">
    <location>
        <begin position="411"/>
        <end position="433"/>
    </location>
</feature>
<dbReference type="InterPro" id="IPR011766">
    <property type="entry name" value="TPP_enzyme_TPP-bd"/>
</dbReference>
<accession>A0A1A2YXE3</accession>
<dbReference type="EMBL" id="LZKJ01000158">
    <property type="protein sequence ID" value="OBI42954.1"/>
    <property type="molecule type" value="Genomic_DNA"/>
</dbReference>
<dbReference type="GO" id="GO:0003984">
    <property type="term" value="F:acetolactate synthase activity"/>
    <property type="evidence" value="ECO:0007669"/>
    <property type="project" value="UniProtKB-EC"/>
</dbReference>
<dbReference type="Pfam" id="PF02775">
    <property type="entry name" value="TPP_enzyme_C"/>
    <property type="match status" value="1"/>
</dbReference>
<keyword evidence="12" id="KW-0812">Transmembrane</keyword>
<dbReference type="GO" id="GO:0005948">
    <property type="term" value="C:acetolactate synthase complex"/>
    <property type="evidence" value="ECO:0007669"/>
    <property type="project" value="TreeGrafter"/>
</dbReference>
<organism evidence="15 16">
    <name type="scientific">Mycobacterium kyorinense</name>
    <dbReference type="NCBI Taxonomy" id="487514"/>
    <lineage>
        <taxon>Bacteria</taxon>
        <taxon>Bacillati</taxon>
        <taxon>Actinomycetota</taxon>
        <taxon>Actinomycetes</taxon>
        <taxon>Mycobacteriales</taxon>
        <taxon>Mycobacteriaceae</taxon>
        <taxon>Mycobacterium</taxon>
    </lineage>
</organism>
<dbReference type="PANTHER" id="PTHR18968:SF13">
    <property type="entry name" value="ACETOLACTATE SYNTHASE CATALYTIC SUBUNIT, MITOCHONDRIAL"/>
    <property type="match status" value="1"/>
</dbReference>
<evidence type="ECO:0000313" key="15">
    <source>
        <dbReference type="EMBL" id="OBI42954.1"/>
    </source>
</evidence>
<keyword evidence="7" id="KW-0274">FAD</keyword>
<evidence type="ECO:0000313" key="16">
    <source>
        <dbReference type="Proteomes" id="UP000093592"/>
    </source>
</evidence>
<keyword evidence="12" id="KW-1133">Transmembrane helix</keyword>
<protein>
    <recommendedName>
        <fullName evidence="4">acetolactate synthase</fullName>
        <ecNumber evidence="4">2.2.1.6</ecNumber>
    </recommendedName>
</protein>
<dbReference type="InterPro" id="IPR029061">
    <property type="entry name" value="THDP-binding"/>
</dbReference>
<evidence type="ECO:0000256" key="2">
    <source>
        <dbReference type="ARBA" id="ARBA00005025"/>
    </source>
</evidence>
<feature type="domain" description="Thiamine pyrophosphate enzyme TPP-binding" evidence="13">
    <location>
        <begin position="391"/>
        <end position="544"/>
    </location>
</feature>
<feature type="compositionally biased region" description="Basic and acidic residues" evidence="11">
    <location>
        <begin position="573"/>
        <end position="585"/>
    </location>
</feature>
<dbReference type="Gene3D" id="3.40.50.970">
    <property type="match status" value="2"/>
</dbReference>
<dbReference type="InterPro" id="IPR045229">
    <property type="entry name" value="TPP_enz"/>
</dbReference>
<evidence type="ECO:0000259" key="13">
    <source>
        <dbReference type="Pfam" id="PF02775"/>
    </source>
</evidence>
<dbReference type="GO" id="GO:0050660">
    <property type="term" value="F:flavin adenine dinucleotide binding"/>
    <property type="evidence" value="ECO:0007669"/>
    <property type="project" value="TreeGrafter"/>
</dbReference>
<dbReference type="CDD" id="cd00568">
    <property type="entry name" value="TPP_enzymes"/>
    <property type="match status" value="1"/>
</dbReference>
<dbReference type="InterPro" id="IPR029035">
    <property type="entry name" value="DHS-like_NAD/FAD-binding_dom"/>
</dbReference>
<evidence type="ECO:0000259" key="14">
    <source>
        <dbReference type="Pfam" id="PF02776"/>
    </source>
</evidence>
<evidence type="ECO:0000256" key="10">
    <source>
        <dbReference type="ARBA" id="ARBA00048670"/>
    </source>
</evidence>
<gene>
    <name evidence="15" type="ORF">A5707_05780</name>
</gene>
<dbReference type="SUPFAM" id="SSF52467">
    <property type="entry name" value="DHS-like NAD/FAD-binding domain"/>
    <property type="match status" value="1"/>
</dbReference>
<comment type="caution">
    <text evidence="15">The sequence shown here is derived from an EMBL/GenBank/DDBJ whole genome shotgun (WGS) entry which is preliminary data.</text>
</comment>
<dbReference type="AlphaFoldDB" id="A0A1A2YXE3"/>
<evidence type="ECO:0000256" key="9">
    <source>
        <dbReference type="ARBA" id="ARBA00023304"/>
    </source>
</evidence>
<evidence type="ECO:0000256" key="3">
    <source>
        <dbReference type="ARBA" id="ARBA00007812"/>
    </source>
</evidence>
<keyword evidence="9" id="KW-0100">Branched-chain amino acid biosynthesis</keyword>
<dbReference type="GO" id="GO:0030976">
    <property type="term" value="F:thiamine pyrophosphate binding"/>
    <property type="evidence" value="ECO:0007669"/>
    <property type="project" value="InterPro"/>
</dbReference>
<feature type="region of interest" description="Disordered" evidence="11">
    <location>
        <begin position="565"/>
        <end position="585"/>
    </location>
</feature>
<dbReference type="Pfam" id="PF02776">
    <property type="entry name" value="TPP_enzyme_N"/>
    <property type="match status" value="1"/>
</dbReference>
<dbReference type="GO" id="GO:0009097">
    <property type="term" value="P:isoleucine biosynthetic process"/>
    <property type="evidence" value="ECO:0007669"/>
    <property type="project" value="UniProtKB-UniPathway"/>
</dbReference>
<keyword evidence="5" id="KW-0028">Amino-acid biosynthesis</keyword>
<sequence>MSRVHGMSTKHRVVDYIVEYLSRAGIDYIFGVDGANIEDLYDAAFFSAEITAVVAKHEFSAATMADGYSRGGNGLAVVAATSGGGALNLVPGLGEALASRVPVLALVGQPATAMDGLGSFQDTSGCNGTLDAQAVFSAVSVFCQRIQTPGDIVAALPAAVAAARTGGPAVLLLPKDIQQAETRTNGHATAVVPSRAIGDPHPIARALRRVTGQITIIAGEQVARDDARAELEWLRAVLRARVACVPDAKDVAGTPGFGSSSLLGVTGVMGHPGVAGAVAGSALCLIVGSRLPVTARAGLGDALKGVRTLSIGSAPPYLACTHVHTDDLRASLRMLTSTLTGSGRPSGVRVPDVVPRTELRPPVFDGPGLRYRTAMHVLDRVLPDGADIVVDAGNTGAAAIHHVPVRRNGRFAVALGMGGMGYSFGAGIGMAFGHAKARAPGRRVVVIAGDGAFFMHGMEVHTAVQYQLPVTFVLFNNNAHAMCVTREQLLYDDRYSYNRFAPSRLGAGLAAMFPGLASVDVADEAGFVAALHAAMDVYGPTVVSIECAADEIPPFAPFLRPASAAMPGAQPDTAKEDRTRVAASA</sequence>
<keyword evidence="12" id="KW-0472">Membrane</keyword>
<keyword evidence="8" id="KW-0786">Thiamine pyrophosphate</keyword>
<evidence type="ECO:0000256" key="8">
    <source>
        <dbReference type="ARBA" id="ARBA00023052"/>
    </source>
</evidence>
<dbReference type="EC" id="2.2.1.6" evidence="4"/>
<evidence type="ECO:0000256" key="11">
    <source>
        <dbReference type="SAM" id="MobiDB-lite"/>
    </source>
</evidence>
<dbReference type="CDD" id="cd07035">
    <property type="entry name" value="TPP_PYR_POX_like"/>
    <property type="match status" value="1"/>
</dbReference>
<comment type="pathway">
    <text evidence="1">Amino-acid biosynthesis; L-isoleucine biosynthesis; L-isoleucine from 2-oxobutanoate: step 1/4.</text>
</comment>
<dbReference type="UniPathway" id="UPA00049">
    <property type="reaction ID" value="UER00059"/>
</dbReference>
<comment type="similarity">
    <text evidence="3">Belongs to the TPP enzyme family.</text>
</comment>